<evidence type="ECO:0000256" key="1">
    <source>
        <dbReference type="SAM" id="Coils"/>
    </source>
</evidence>
<protein>
    <submittedName>
        <fullName evidence="3">Uncharacterized protein</fullName>
    </submittedName>
</protein>
<feature type="compositionally biased region" description="Polar residues" evidence="2">
    <location>
        <begin position="2327"/>
        <end position="2341"/>
    </location>
</feature>
<feature type="compositionally biased region" description="Basic and acidic residues" evidence="2">
    <location>
        <begin position="2344"/>
        <end position="2359"/>
    </location>
</feature>
<feature type="region of interest" description="Disordered" evidence="2">
    <location>
        <begin position="2059"/>
        <end position="2093"/>
    </location>
</feature>
<feature type="compositionally biased region" description="Basic and acidic residues" evidence="2">
    <location>
        <begin position="512"/>
        <end position="531"/>
    </location>
</feature>
<feature type="coiled-coil region" evidence="1">
    <location>
        <begin position="573"/>
        <end position="600"/>
    </location>
</feature>
<name>A0A1B6E2N8_9HEMI</name>
<feature type="coiled-coil region" evidence="1">
    <location>
        <begin position="283"/>
        <end position="310"/>
    </location>
</feature>
<feature type="compositionally biased region" description="Polar residues" evidence="2">
    <location>
        <begin position="2366"/>
        <end position="2421"/>
    </location>
</feature>
<feature type="coiled-coil region" evidence="1">
    <location>
        <begin position="1899"/>
        <end position="1958"/>
    </location>
</feature>
<feature type="coiled-coil region" evidence="1">
    <location>
        <begin position="970"/>
        <end position="1210"/>
    </location>
</feature>
<gene>
    <name evidence="3" type="ORF">g.33096</name>
</gene>
<feature type="region of interest" description="Disordered" evidence="2">
    <location>
        <begin position="1569"/>
        <end position="1590"/>
    </location>
</feature>
<feature type="compositionally biased region" description="Low complexity" evidence="2">
    <location>
        <begin position="174"/>
        <end position="195"/>
    </location>
</feature>
<feature type="compositionally biased region" description="Basic and acidic residues" evidence="2">
    <location>
        <begin position="2059"/>
        <end position="2078"/>
    </location>
</feature>
<feature type="compositionally biased region" description="Basic and acidic residues" evidence="2">
    <location>
        <begin position="2179"/>
        <end position="2192"/>
    </location>
</feature>
<dbReference type="PANTHER" id="PTHR15742:SF5">
    <property type="entry name" value="GIRDIN"/>
    <property type="match status" value="1"/>
</dbReference>
<feature type="compositionally biased region" description="Basic and acidic residues" evidence="2">
    <location>
        <begin position="1512"/>
        <end position="1521"/>
    </location>
</feature>
<dbReference type="Gene3D" id="1.10.287.1490">
    <property type="match status" value="1"/>
</dbReference>
<feature type="compositionally biased region" description="Basic and acidic residues" evidence="2">
    <location>
        <begin position="151"/>
        <end position="164"/>
    </location>
</feature>
<feature type="region of interest" description="Disordered" evidence="2">
    <location>
        <begin position="2113"/>
        <end position="2162"/>
    </location>
</feature>
<feature type="compositionally biased region" description="Polar residues" evidence="2">
    <location>
        <begin position="791"/>
        <end position="801"/>
    </location>
</feature>
<feature type="region of interest" description="Disordered" evidence="2">
    <location>
        <begin position="512"/>
        <end position="568"/>
    </location>
</feature>
<feature type="region of interest" description="Disordered" evidence="2">
    <location>
        <begin position="936"/>
        <end position="959"/>
    </location>
</feature>
<feature type="compositionally biased region" description="Low complexity" evidence="2">
    <location>
        <begin position="108"/>
        <end position="121"/>
    </location>
</feature>
<feature type="region of interest" description="Disordered" evidence="2">
    <location>
        <begin position="40"/>
        <end position="273"/>
    </location>
</feature>
<sequence length="2449" mass="280341">MQHIKLMGGKGDPLCPLGFHPQVRWPTRCKRCFRDYKEHGNKCKDSESSLRRDETTLSSPSLSSWTSRTRDETKTESSSPRAWTSSSNLNSDSNNTAHKKESEDIGYSSRFSSTASSWTSSPNLANMKEETVSVTLPRPRPKPIDTGQDITETRDDLAQNDYRRTQYTVRRRTTSSSNLTLPADTSRSSTNSYSSIRDRVRTSPAPSSPTSKTASKSIEVDYTLSLRTSPGKPPLAPRNTTPSRSLPVPPTTGSSSSSGSASSSEEDDESIAGTSTTATIINESELQEQIDNLKKELETTKARCEKVEREKSDILLRRLTTVDTYSSSRPTASEVLKLQQRVNELQSTVEDLRDDKKSLTLKVRELEEDLEKSKKLETLEKEADNLRNKLQAAETLCEELMDENEDMKKELRDLEDEIDEMQDNFREDQADEYSSLKKELEQTAKNCRILSFKLRKSERKSEALEAEKLEIEKKCREIAGGQSGLDKNERIRHLEQELGVANELSQRLQKELEETTSKMKSKDSKADDKTPTTKKKAPMLGTIGKSSSGEKISRESLTRGGSQEDPVQLLRDLQDSLEREADLREQLRYAEEEILKLQLKKKEKMFVESLLMQDIIPKHSEEDSTSTFTQTISTILTSMPSQVKSSQTQTESYVNHKTQTVKLFMKDTFMQTNERSNSNTQTDSVVKKDESTIIVCDWSTSNGTQTNTVLTKNVFVETENNNDTELCDSFIQTIIGLVQKCDFQSQTDPISKSISVQSENTTVCGFEVTRETQTDIQSHGMSNKPLASNEPYISTSTESELTNNYPELQSLQISTNHYREQSTDGRKSKISTSDIKSDIQNKPVKDTTTKIIEHSSTPQVVFNENINTNDRYCRRTSGVLYSTKSLPLNLNILSSVQTQTDSIPASLLPTRTFQLFGSILPHVYNSPLVTLFSPLARKTSPTPSRLTPEPLEKDEGISDEEDPAELRLLLELNEQEAAVLRRKVEELEGEGHNLKAKVKDLQDKLTAKTSLASKRAIIKDSTPTESNALYEKKIKILEEEMQELRKKLVEKERDCERLHAELTVAQKKPKALSKSKSLDGDQQTVDLKRQLQVVEQEASVLRSRNQNLESENEKLVSENKKLLLTQGTKKTAQDRANNLDSKLRVGDLEKKLEEANQKLIEYEAGQKTKSDTAILQKNSLVEIEKLKTQMKKLESEKTKLNDSLRMLKEEAVADILQFYSKRTPKKPTDITTKLQMKKMVEELENEIGEVLVALRKSETERKQLTEIENKKDSGLKFKNELEDFKKKLEYSQKQFNDDKSLWEKEKEKMMKELKNTEKAKKKIETEWDMIRSELESDKKKLQESKRKIENEKYDLEEIIDKLNADIRISKTTKDEIFALNQKIETLNLNLREEKKNSDCIYKELESVKKYVQEKDLEVKEKSDKLSEYEKKLKETEDKLKKNERLNNVKKDKITKLEKELEELKSTLKKSSEKWNDEKEQLNSEVNEVKSKSKKLETELEKEKSNVNQLEANIREERERATDLSLKAGSAASREIKELREELTSTKSKHTEISDELKKIKQDKNISEKTWKERETTLDKELKQQEKKLSELKSDLEAEKSVIAKLNISHEKEMKNKDQEIKNLKTKLEETGGKKFADIKDLESKITRLEQALSSEKREYVELTTKYEQLEEEHVVTKAKLVMDRENIQAQAIASQKELVNVEAELHTLQETYNKKQETWDTDKKNLQDKIKEHLKEIKKQNAVSETWQLEKARLNAINDEKNSKLEQLKKDNQSQLEQIDHMHKEIEDYRKQFEDYEKVSKVQRNISADTLALDREIKELKNKLFLEEKSRKTEVATMKMRYDNRVAIITEELSNVQGQVSKFKKERDTFRHMLETAQRTIADLKSSGKTSSRPNSDEADYLRNQIGSLEQQISCMEDEVSEVRLENSRLKTELVSEKSAWEVKQSELMSKLNEMEEERILNSGRTKVAGLKSRLELAWTKEREDQHRLLQETSTLARDLRQTLFEVERERDKERLEAKRRIEQLKKSTEEEQDENRKKLNEVQCDLLELRDAHAKLRTTNEKLRREKDRAEKEKDAVKSANIARRRADQEENHKVTALLQLVDELMCLAPELFPNRPGNSGITLPTPPIRRKGPKSRESSPNLDRQETSQEPSPAAEKSQQLHITLQRLTEATDELRRAQRLGEEERERSRKLFAARRAQSTESDAGSDIQIGNGNGKKGRLFRKSLSLEQTSAIAAAQEQIWKDDNEGSVTSFQSYDDSIDTKFQILQRRDPSLDSRLSGGSTQSEVIPSNLEKKKKKGFFGKLKKLTKTSRSMDEDGNGYVLGSGSQLDPGSDTSINSAVIDHDIRSSKKDLKDRLTGMFKKSGSTSRGNSLDRNQKPPTSSDIVNIQDGESIQRPPSSLFRTSPSPVRNDISQSSMSRPLGASTIPPTQKKPPGSAPLLRKVMKR</sequence>
<feature type="region of interest" description="Disordered" evidence="2">
    <location>
        <begin position="1466"/>
        <end position="1528"/>
    </location>
</feature>
<feature type="region of interest" description="Disordered" evidence="2">
    <location>
        <begin position="2313"/>
        <end position="2449"/>
    </location>
</feature>
<feature type="region of interest" description="Disordered" evidence="2">
    <location>
        <begin position="2273"/>
        <end position="2293"/>
    </location>
</feature>
<feature type="compositionally biased region" description="Low complexity" evidence="2">
    <location>
        <begin position="56"/>
        <end position="67"/>
    </location>
</feature>
<dbReference type="EMBL" id="GEDC01005106">
    <property type="protein sequence ID" value="JAS32192.1"/>
    <property type="molecule type" value="Transcribed_RNA"/>
</dbReference>
<dbReference type="PANTHER" id="PTHR15742">
    <property type="entry name" value="GIRDIN"/>
    <property type="match status" value="1"/>
</dbReference>
<organism evidence="3">
    <name type="scientific">Clastoptera arizonana</name>
    <name type="common">Arizona spittle bug</name>
    <dbReference type="NCBI Taxonomy" id="38151"/>
    <lineage>
        <taxon>Eukaryota</taxon>
        <taxon>Metazoa</taxon>
        <taxon>Ecdysozoa</taxon>
        <taxon>Arthropoda</taxon>
        <taxon>Hexapoda</taxon>
        <taxon>Insecta</taxon>
        <taxon>Pterygota</taxon>
        <taxon>Neoptera</taxon>
        <taxon>Paraneoptera</taxon>
        <taxon>Hemiptera</taxon>
        <taxon>Auchenorrhyncha</taxon>
        <taxon>Cercopoidea</taxon>
        <taxon>Clastopteridae</taxon>
        <taxon>Clastoptera</taxon>
    </lineage>
</organism>
<keyword evidence="1" id="KW-0175">Coiled coil</keyword>
<feature type="region of interest" description="Disordered" evidence="2">
    <location>
        <begin position="816"/>
        <end position="836"/>
    </location>
</feature>
<feature type="compositionally biased region" description="Low complexity" evidence="2">
    <location>
        <begin position="85"/>
        <end position="95"/>
    </location>
</feature>
<feature type="compositionally biased region" description="Polar residues" evidence="2">
    <location>
        <begin position="2281"/>
        <end position="2290"/>
    </location>
</feature>
<feature type="compositionally biased region" description="Basic and acidic residues" evidence="2">
    <location>
        <begin position="40"/>
        <end position="55"/>
    </location>
</feature>
<evidence type="ECO:0000313" key="3">
    <source>
        <dbReference type="EMBL" id="JAS32192.1"/>
    </source>
</evidence>
<feature type="compositionally biased region" description="Low complexity" evidence="2">
    <location>
        <begin position="253"/>
        <end position="263"/>
    </location>
</feature>
<accession>A0A1B6E2N8</accession>
<feature type="region of interest" description="Disordered" evidence="2">
    <location>
        <begin position="2179"/>
        <end position="2215"/>
    </location>
</feature>
<feature type="region of interest" description="Disordered" evidence="2">
    <location>
        <begin position="773"/>
        <end position="801"/>
    </location>
</feature>
<feature type="compositionally biased region" description="Low complexity" evidence="2">
    <location>
        <begin position="202"/>
        <end position="217"/>
    </location>
</feature>
<proteinExistence type="predicted"/>
<feature type="compositionally biased region" description="Basic and acidic residues" evidence="2">
    <location>
        <begin position="817"/>
        <end position="827"/>
    </location>
</feature>
<reference evidence="3" key="1">
    <citation type="submission" date="2015-12" db="EMBL/GenBank/DDBJ databases">
        <title>De novo transcriptome assembly of four potential Pierce s Disease insect vectors from Arizona vineyards.</title>
        <authorList>
            <person name="Tassone E.E."/>
        </authorList>
    </citation>
    <scope>NUCLEOTIDE SEQUENCE</scope>
</reference>
<evidence type="ECO:0000256" key="2">
    <source>
        <dbReference type="SAM" id="MobiDB-lite"/>
    </source>
</evidence>
<feature type="compositionally biased region" description="Basic and acidic residues" evidence="2">
    <location>
        <begin position="1466"/>
        <end position="1504"/>
    </location>
</feature>
<dbReference type="InterPro" id="IPR049885">
    <property type="entry name" value="MTCL1-3"/>
</dbReference>